<comment type="caution">
    <text evidence="1">The sequence shown here is derived from an EMBL/GenBank/DDBJ whole genome shotgun (WGS) entry which is preliminary data.</text>
</comment>
<protein>
    <submittedName>
        <fullName evidence="1">Uncharacterized protein</fullName>
    </submittedName>
</protein>
<evidence type="ECO:0000313" key="2">
    <source>
        <dbReference type="Proteomes" id="UP000248889"/>
    </source>
</evidence>
<accession>A0A2X0IV76</accession>
<organism evidence="1 2">
    <name type="scientific">Streptacidiphilus pinicola</name>
    <dbReference type="NCBI Taxonomy" id="2219663"/>
    <lineage>
        <taxon>Bacteria</taxon>
        <taxon>Bacillati</taxon>
        <taxon>Actinomycetota</taxon>
        <taxon>Actinomycetes</taxon>
        <taxon>Kitasatosporales</taxon>
        <taxon>Streptomycetaceae</taxon>
        <taxon>Streptacidiphilus</taxon>
    </lineage>
</organism>
<proteinExistence type="predicted"/>
<keyword evidence="2" id="KW-1185">Reference proteome</keyword>
<gene>
    <name evidence="1" type="ORF">DN069_01040</name>
</gene>
<name>A0A2X0IV76_9ACTN</name>
<dbReference type="OrthoDB" id="4350856at2"/>
<reference evidence="1 2" key="1">
    <citation type="submission" date="2018-06" db="EMBL/GenBank/DDBJ databases">
        <title>Streptacidiphilus pinicola sp. nov., isolated from pine grove soil.</title>
        <authorList>
            <person name="Roh S.G."/>
            <person name="Park S."/>
            <person name="Kim M.-K."/>
            <person name="Yun B.-R."/>
            <person name="Park J."/>
            <person name="Kim M.J."/>
            <person name="Kim Y.S."/>
            <person name="Kim S.B."/>
        </authorList>
    </citation>
    <scope>NUCLEOTIDE SEQUENCE [LARGE SCALE GENOMIC DNA]</scope>
    <source>
        <strain evidence="1 2">MMS16-CNU450</strain>
    </source>
</reference>
<dbReference type="EMBL" id="QKYN01000007">
    <property type="protein sequence ID" value="RAG87453.1"/>
    <property type="molecule type" value="Genomic_DNA"/>
</dbReference>
<sequence>MTRNKSHATALQWNWKSRQELNRRLLDSYGDLAAPRRAFVMDAMRRDPYRTPRAELATLGALTDDTDENCDVCFTYLVSVTPLLAVRLSMVGPYALVQALDDGTSTASRPRVITSEEELDSPAARDVLRILARHGLRCLSEPMLAEPVGLHLPDVAEPTVYNALFAPEDQPWVIAEGSGR</sequence>
<dbReference type="RefSeq" id="WP_111498764.1">
    <property type="nucleotide sequence ID" value="NZ_QKYN01000007.1"/>
</dbReference>
<evidence type="ECO:0000313" key="1">
    <source>
        <dbReference type="EMBL" id="RAG87453.1"/>
    </source>
</evidence>
<dbReference type="AlphaFoldDB" id="A0A2X0IV76"/>
<dbReference type="Proteomes" id="UP000248889">
    <property type="component" value="Unassembled WGS sequence"/>
</dbReference>